<dbReference type="CDD" id="cd02440">
    <property type="entry name" value="AdoMet_MTases"/>
    <property type="match status" value="1"/>
</dbReference>
<dbReference type="SUPFAM" id="SSF53335">
    <property type="entry name" value="S-adenosyl-L-methionine-dependent methyltransferases"/>
    <property type="match status" value="1"/>
</dbReference>
<keyword evidence="2" id="KW-0489">Methyltransferase</keyword>
<accession>A0A1E1LXR4</accession>
<dbReference type="InterPro" id="IPR029063">
    <property type="entry name" value="SAM-dependent_MTases_sf"/>
</dbReference>
<proteinExistence type="predicted"/>
<reference evidence="3" key="1">
    <citation type="submission" date="2016-03" db="EMBL/GenBank/DDBJ databases">
        <authorList>
            <person name="Guldener U."/>
        </authorList>
    </citation>
    <scope>NUCLEOTIDE SEQUENCE [LARGE SCALE GENOMIC DNA]</scope>
</reference>
<dbReference type="EMBL" id="FJVC01000038">
    <property type="protein sequence ID" value="CZT41620.1"/>
    <property type="molecule type" value="Genomic_DNA"/>
</dbReference>
<feature type="region of interest" description="Disordered" evidence="1">
    <location>
        <begin position="18"/>
        <end position="44"/>
    </location>
</feature>
<dbReference type="GO" id="GO:0008168">
    <property type="term" value="F:methyltransferase activity"/>
    <property type="evidence" value="ECO:0007669"/>
    <property type="project" value="UniProtKB-KW"/>
</dbReference>
<dbReference type="Pfam" id="PF13489">
    <property type="entry name" value="Methyltransf_23"/>
    <property type="match status" value="1"/>
</dbReference>
<dbReference type="AlphaFoldDB" id="A0A1E1LXR4"/>
<evidence type="ECO:0000256" key="1">
    <source>
        <dbReference type="SAM" id="MobiDB-lite"/>
    </source>
</evidence>
<dbReference type="GO" id="GO:0032259">
    <property type="term" value="P:methylation"/>
    <property type="evidence" value="ECO:0007669"/>
    <property type="project" value="UniProtKB-KW"/>
</dbReference>
<dbReference type="Proteomes" id="UP000177625">
    <property type="component" value="Unassembled WGS sequence"/>
</dbReference>
<organism evidence="2 3">
    <name type="scientific">Rhynchosporium secalis</name>
    <name type="common">Barley scald fungus</name>
    <dbReference type="NCBI Taxonomy" id="38038"/>
    <lineage>
        <taxon>Eukaryota</taxon>
        <taxon>Fungi</taxon>
        <taxon>Dikarya</taxon>
        <taxon>Ascomycota</taxon>
        <taxon>Pezizomycotina</taxon>
        <taxon>Leotiomycetes</taxon>
        <taxon>Helotiales</taxon>
        <taxon>Ploettnerulaceae</taxon>
        <taxon>Rhynchosporium</taxon>
    </lineage>
</organism>
<keyword evidence="3" id="KW-1185">Reference proteome</keyword>
<keyword evidence="2" id="KW-0808">Transferase</keyword>
<protein>
    <submittedName>
        <fullName evidence="2">Related to TAM domain methyltransferase</fullName>
    </submittedName>
</protein>
<dbReference type="PANTHER" id="PTHR43591">
    <property type="entry name" value="METHYLTRANSFERASE"/>
    <property type="match status" value="1"/>
</dbReference>
<evidence type="ECO:0000313" key="2">
    <source>
        <dbReference type="EMBL" id="CZT41620.1"/>
    </source>
</evidence>
<evidence type="ECO:0000313" key="3">
    <source>
        <dbReference type="Proteomes" id="UP000177625"/>
    </source>
</evidence>
<dbReference type="Gene3D" id="3.40.50.150">
    <property type="entry name" value="Vaccinia Virus protein VP39"/>
    <property type="match status" value="1"/>
</dbReference>
<name>A0A1E1LXR4_RHYSE</name>
<sequence>MSAPDIISTAAAIEDAIEDAAQVPSTDTATAEPSLPLPTGVEEAPAPALPLAVPVLGPVQADVPAGAIEADEDEALDNDSAFGDDVSEASSRTSLSSGIKRYRIENGRRYHAYKEGNYLLPNDETEQDRLDLHHHIFNLVAEGRLFYAPVENPSRVLDAGTGTGIWAIDFADSCSGNGFVPYTAWLKAHASRVPPNLEFEVDDMEDVWRHKPFSFIHLRCLAGSLKDWSHLLEQAYENLEPGGWLEIVDFEMYVRDQRAPDADAPGIPDLSEGKSINMWVRGLHQAAETIGRTFVPLGPWAKNRRQKEIGLYQQQNMLDASSAYGAAHFTRVLEWSSEEFQVLSAGVRNEMKDKTAQLYSNLYVVYGRKPGSGKNELEVEVED</sequence>
<gene>
    <name evidence="2" type="ORF">RSE6_01379</name>
</gene>
<dbReference type="PANTHER" id="PTHR43591:SF31">
    <property type="entry name" value="LAEA-LIKE, PUTATIVE (AFU_ORTHOLOGUE AFUA_8G01930)-RELATED"/>
    <property type="match status" value="1"/>
</dbReference>